<gene>
    <name evidence="1" type="ORF">DFR87_02015</name>
</gene>
<name>A0A2U9IRK8_9CREN</name>
<proteinExistence type="predicted"/>
<evidence type="ECO:0000313" key="2">
    <source>
        <dbReference type="Proteomes" id="UP000247586"/>
    </source>
</evidence>
<dbReference type="AlphaFoldDB" id="A0A2U9IRK8"/>
<evidence type="ECO:0000313" key="1">
    <source>
        <dbReference type="EMBL" id="AWR98681.1"/>
    </source>
</evidence>
<dbReference type="STRING" id="1293036.GCA_001315825_02298"/>
<protein>
    <submittedName>
        <fullName evidence="1">Uncharacterized protein</fullName>
    </submittedName>
</protein>
<dbReference type="EMBL" id="CP029287">
    <property type="protein sequence ID" value="AWR98681.1"/>
    <property type="molecule type" value="Genomic_DNA"/>
</dbReference>
<sequence>MGKKQIDTSVNDLLFSSMKKPMGTMTEIEWVPNSISLYKASKYHIVFLFFSLQLKTKSLL</sequence>
<organism evidence="1 2">
    <name type="scientific">Metallosphaera hakonensis JCM 8857 = DSM 7519</name>
    <dbReference type="NCBI Taxonomy" id="1293036"/>
    <lineage>
        <taxon>Archaea</taxon>
        <taxon>Thermoproteota</taxon>
        <taxon>Thermoprotei</taxon>
        <taxon>Sulfolobales</taxon>
        <taxon>Sulfolobaceae</taxon>
        <taxon>Metallosphaera</taxon>
    </lineage>
</organism>
<dbReference type="Proteomes" id="UP000247586">
    <property type="component" value="Chromosome"/>
</dbReference>
<accession>A0A2U9IRK8</accession>
<keyword evidence="2" id="KW-1185">Reference proteome</keyword>
<reference evidence="1" key="1">
    <citation type="submission" date="2018-05" db="EMBL/GenBank/DDBJ databases">
        <title>Complete Genome Sequences of Extremely Thermoacidophilic, Metal-Mobilizing Type-Strain Members of the Archaeal Family Sulfolobaceae: Acidianus brierleyi DSM-1651T, Acidianus sulfidivorans DSM-18786T, Metallosphaera hakonensis DSM-7519T, and Metallosphaera prunae DSM-10039T.</title>
        <authorList>
            <person name="Counts J.A."/>
            <person name="Kelly R.M."/>
        </authorList>
    </citation>
    <scope>NUCLEOTIDE SEQUENCE [LARGE SCALE GENOMIC DNA]</scope>
    <source>
        <strain evidence="1">HO1-1</strain>
    </source>
</reference>